<name>A0A1S9ZH98_9GAMM</name>
<evidence type="ECO:0000313" key="2">
    <source>
        <dbReference type="EMBL" id="OOR82899.1"/>
    </source>
</evidence>
<feature type="chain" id="PRO_5012481735" description="Lipoprotein" evidence="1">
    <location>
        <begin position="22"/>
        <end position="84"/>
    </location>
</feature>
<feature type="signal peptide" evidence="1">
    <location>
        <begin position="1"/>
        <end position="21"/>
    </location>
</feature>
<gene>
    <name evidence="2" type="ORF">B0180_08455</name>
</gene>
<evidence type="ECO:0008006" key="4">
    <source>
        <dbReference type="Google" id="ProtNLM"/>
    </source>
</evidence>
<proteinExistence type="predicted"/>
<evidence type="ECO:0000256" key="1">
    <source>
        <dbReference type="SAM" id="SignalP"/>
    </source>
</evidence>
<dbReference type="PROSITE" id="PS51257">
    <property type="entry name" value="PROKAR_LIPOPROTEIN"/>
    <property type="match status" value="1"/>
</dbReference>
<protein>
    <recommendedName>
        <fullName evidence="4">Lipoprotein</fullName>
    </recommendedName>
</protein>
<keyword evidence="1" id="KW-0732">Signal</keyword>
<organism evidence="2 3">
    <name type="scientific">Moraxella canis</name>
    <dbReference type="NCBI Taxonomy" id="90239"/>
    <lineage>
        <taxon>Bacteria</taxon>
        <taxon>Pseudomonadati</taxon>
        <taxon>Pseudomonadota</taxon>
        <taxon>Gammaproteobacteria</taxon>
        <taxon>Moraxellales</taxon>
        <taxon>Moraxellaceae</taxon>
        <taxon>Moraxella</taxon>
    </lineage>
</organism>
<dbReference type="Proteomes" id="UP000190322">
    <property type="component" value="Unassembled WGS sequence"/>
</dbReference>
<dbReference type="AlphaFoldDB" id="A0A1S9ZH98"/>
<dbReference type="RefSeq" id="WP_078256534.1">
    <property type="nucleotide sequence ID" value="NZ_MUXT01000009.1"/>
</dbReference>
<dbReference type="EMBL" id="MUXT01000009">
    <property type="protein sequence ID" value="OOR82899.1"/>
    <property type="molecule type" value="Genomic_DNA"/>
</dbReference>
<reference evidence="2 3" key="1">
    <citation type="submission" date="2017-02" db="EMBL/GenBank/DDBJ databases">
        <title>Draft genome sequence of Moraxella canis CCUG 8415A type strain.</title>
        <authorList>
            <person name="Engstrom-Jakobsson H."/>
            <person name="Salva-Serra F."/>
            <person name="Thorell K."/>
            <person name="Gonzales-Siles L."/>
            <person name="Karlsson R."/>
            <person name="Boulund F."/>
            <person name="Engstrand L."/>
            <person name="Moore E."/>
        </authorList>
    </citation>
    <scope>NUCLEOTIDE SEQUENCE [LARGE SCALE GENOMIC DNA]</scope>
    <source>
        <strain evidence="2 3">CCUG 8415A</strain>
    </source>
</reference>
<accession>A0A1S9ZH98</accession>
<evidence type="ECO:0000313" key="3">
    <source>
        <dbReference type="Proteomes" id="UP000190322"/>
    </source>
</evidence>
<comment type="caution">
    <text evidence="2">The sequence shown here is derived from an EMBL/GenBank/DDBJ whole genome shotgun (WGS) entry which is preliminary data.</text>
</comment>
<sequence length="84" mass="9068">MKIAVLSIAAMILLSGCNAVTATADKMMNKDSNFSQIETTQYPIGEGPNYDAQTKADAALVEMQKIQAKNAQYPKGEMPNPSMQ</sequence>